<dbReference type="RefSeq" id="WP_136384131.1">
    <property type="nucleotide sequence ID" value="NZ_SSOD01000004.1"/>
</dbReference>
<keyword evidence="1 3" id="KW-0597">Phosphoprotein</keyword>
<evidence type="ECO:0000313" key="5">
    <source>
        <dbReference type="EMBL" id="THF62577.1"/>
    </source>
</evidence>
<dbReference type="InterPro" id="IPR011006">
    <property type="entry name" value="CheY-like_superfamily"/>
</dbReference>
<dbReference type="SUPFAM" id="SSF52172">
    <property type="entry name" value="CheY-like"/>
    <property type="match status" value="1"/>
</dbReference>
<reference evidence="5 6" key="1">
    <citation type="submission" date="2019-04" db="EMBL/GenBank/DDBJ databases">
        <title>Azoarcus rhizosphaerae sp. nov. isolated from rhizosphere of Ficus religiosa.</title>
        <authorList>
            <person name="Lin S.-Y."/>
            <person name="Hameed A."/>
            <person name="Hsu Y.-H."/>
            <person name="Young C.-C."/>
        </authorList>
    </citation>
    <scope>NUCLEOTIDE SEQUENCE [LARGE SCALE GENOMIC DNA]</scope>
    <source>
        <strain evidence="5 6">CC-YHH848</strain>
    </source>
</reference>
<dbReference type="CDD" id="cd17548">
    <property type="entry name" value="REC_DivK-like"/>
    <property type="match status" value="1"/>
</dbReference>
<dbReference type="GO" id="GO:0000160">
    <property type="term" value="P:phosphorelay signal transduction system"/>
    <property type="evidence" value="ECO:0007669"/>
    <property type="project" value="UniProtKB-KW"/>
</dbReference>
<evidence type="ECO:0000313" key="6">
    <source>
        <dbReference type="Proteomes" id="UP000307956"/>
    </source>
</evidence>
<comment type="caution">
    <text evidence="5">The sequence shown here is derived from an EMBL/GenBank/DDBJ whole genome shotgun (WGS) entry which is preliminary data.</text>
</comment>
<gene>
    <name evidence="5" type="ORF">E6O51_06320</name>
</gene>
<evidence type="ECO:0000256" key="3">
    <source>
        <dbReference type="PROSITE-ProRule" id="PRU00169"/>
    </source>
</evidence>
<feature type="domain" description="Response regulatory" evidence="4">
    <location>
        <begin position="5"/>
        <end position="121"/>
    </location>
</feature>
<name>A0A4V3WBB2_9RHOO</name>
<keyword evidence="2" id="KW-0902">Two-component regulatory system</keyword>
<proteinExistence type="predicted"/>
<keyword evidence="6" id="KW-1185">Reference proteome</keyword>
<sequence length="129" mass="13740">MNAPTVLVVEDNPANMKLAAMLLEHAGYRVLSATTAAEGIALARERMPQLVLMDIQLPGMDGLDATRVLKADPATRGIQVVALTAFAMKGEETRILEAGCDGYITKPIDYKCFLAEVTRRLGVAGGTPP</sequence>
<dbReference type="Gene3D" id="3.40.50.2300">
    <property type="match status" value="1"/>
</dbReference>
<dbReference type="SMART" id="SM00448">
    <property type="entry name" value="REC"/>
    <property type="match status" value="1"/>
</dbReference>
<evidence type="ECO:0000259" key="4">
    <source>
        <dbReference type="PROSITE" id="PS50110"/>
    </source>
</evidence>
<dbReference type="OrthoDB" id="9179585at2"/>
<feature type="modified residue" description="4-aspartylphosphate" evidence="3">
    <location>
        <position position="54"/>
    </location>
</feature>
<organism evidence="5 6">
    <name type="scientific">Pseudothauera rhizosphaerae</name>
    <dbReference type="NCBI Taxonomy" id="2565932"/>
    <lineage>
        <taxon>Bacteria</taxon>
        <taxon>Pseudomonadati</taxon>
        <taxon>Pseudomonadota</taxon>
        <taxon>Betaproteobacteria</taxon>
        <taxon>Rhodocyclales</taxon>
        <taxon>Zoogloeaceae</taxon>
        <taxon>Pseudothauera</taxon>
    </lineage>
</organism>
<evidence type="ECO:0000256" key="2">
    <source>
        <dbReference type="ARBA" id="ARBA00023012"/>
    </source>
</evidence>
<protein>
    <submittedName>
        <fullName evidence="5">Response regulator</fullName>
    </submittedName>
</protein>
<dbReference type="PANTHER" id="PTHR45339">
    <property type="entry name" value="HYBRID SIGNAL TRANSDUCTION HISTIDINE KINASE J"/>
    <property type="match status" value="1"/>
</dbReference>
<dbReference type="Proteomes" id="UP000307956">
    <property type="component" value="Unassembled WGS sequence"/>
</dbReference>
<dbReference type="Pfam" id="PF00072">
    <property type="entry name" value="Response_reg"/>
    <property type="match status" value="1"/>
</dbReference>
<accession>A0A4V3WBB2</accession>
<dbReference type="AlphaFoldDB" id="A0A4V3WBB2"/>
<dbReference type="PROSITE" id="PS50110">
    <property type="entry name" value="RESPONSE_REGULATORY"/>
    <property type="match status" value="1"/>
</dbReference>
<dbReference type="PANTHER" id="PTHR45339:SF1">
    <property type="entry name" value="HYBRID SIGNAL TRANSDUCTION HISTIDINE KINASE J"/>
    <property type="match status" value="1"/>
</dbReference>
<dbReference type="EMBL" id="SSOD01000004">
    <property type="protein sequence ID" value="THF62577.1"/>
    <property type="molecule type" value="Genomic_DNA"/>
</dbReference>
<dbReference type="InterPro" id="IPR001789">
    <property type="entry name" value="Sig_transdc_resp-reg_receiver"/>
</dbReference>
<evidence type="ECO:0000256" key="1">
    <source>
        <dbReference type="ARBA" id="ARBA00022553"/>
    </source>
</evidence>